<organism evidence="1 2">
    <name type="scientific">Anisodus acutangulus</name>
    <dbReference type="NCBI Taxonomy" id="402998"/>
    <lineage>
        <taxon>Eukaryota</taxon>
        <taxon>Viridiplantae</taxon>
        <taxon>Streptophyta</taxon>
        <taxon>Embryophyta</taxon>
        <taxon>Tracheophyta</taxon>
        <taxon>Spermatophyta</taxon>
        <taxon>Magnoliopsida</taxon>
        <taxon>eudicotyledons</taxon>
        <taxon>Gunneridae</taxon>
        <taxon>Pentapetalae</taxon>
        <taxon>asterids</taxon>
        <taxon>lamiids</taxon>
        <taxon>Solanales</taxon>
        <taxon>Solanaceae</taxon>
        <taxon>Solanoideae</taxon>
        <taxon>Hyoscyameae</taxon>
        <taxon>Anisodus</taxon>
    </lineage>
</organism>
<gene>
    <name evidence="1" type="ORF">K7X08_020320</name>
</gene>
<reference evidence="2" key="1">
    <citation type="journal article" date="2023" name="Proc. Natl. Acad. Sci. U.S.A.">
        <title>Genomic and structural basis for evolution of tropane alkaloid biosynthesis.</title>
        <authorList>
            <person name="Wanga Y.-J."/>
            <person name="Taina T."/>
            <person name="Yua J.-Y."/>
            <person name="Lia J."/>
            <person name="Xua B."/>
            <person name="Chenc J."/>
            <person name="D'Auriad J.C."/>
            <person name="Huanga J.-P."/>
            <person name="Huanga S.-X."/>
        </authorList>
    </citation>
    <scope>NUCLEOTIDE SEQUENCE [LARGE SCALE GENOMIC DNA]</scope>
    <source>
        <strain evidence="2">cv. KIB-2019</strain>
    </source>
</reference>
<dbReference type="AlphaFoldDB" id="A0A9Q1M8G5"/>
<accession>A0A9Q1M8G5</accession>
<dbReference type="EMBL" id="JAJAGQ010000009">
    <property type="protein sequence ID" value="KAJ8552927.1"/>
    <property type="molecule type" value="Genomic_DNA"/>
</dbReference>
<proteinExistence type="predicted"/>
<sequence>MQKLSRVPVLARLFQAGLLNESCFLLPSRLHRRSLWIWRRHPTLDSLHGCASKSRMQMFTTTVGQRQKWAYSTMVKYVKAPL</sequence>
<protein>
    <submittedName>
        <fullName evidence="1">Uncharacterized protein</fullName>
    </submittedName>
</protein>
<name>A0A9Q1M8G5_9SOLA</name>
<comment type="caution">
    <text evidence="1">The sequence shown here is derived from an EMBL/GenBank/DDBJ whole genome shotgun (WGS) entry which is preliminary data.</text>
</comment>
<evidence type="ECO:0000313" key="2">
    <source>
        <dbReference type="Proteomes" id="UP001152561"/>
    </source>
</evidence>
<dbReference type="Proteomes" id="UP001152561">
    <property type="component" value="Unassembled WGS sequence"/>
</dbReference>
<keyword evidence="2" id="KW-1185">Reference proteome</keyword>
<evidence type="ECO:0000313" key="1">
    <source>
        <dbReference type="EMBL" id="KAJ8552927.1"/>
    </source>
</evidence>